<reference evidence="1 2" key="1">
    <citation type="submission" date="2018-11" db="EMBL/GenBank/DDBJ databases">
        <authorList>
            <person name="Criscuolo A."/>
        </authorList>
    </citation>
    <scope>NUCLEOTIDE SEQUENCE [LARGE SCALE GENOMIC DNA]</scope>
    <source>
        <strain evidence="1">ACIP111625</strain>
    </source>
</reference>
<dbReference type="RefSeq" id="WP_124085834.1">
    <property type="nucleotide sequence ID" value="NZ_UXAW01000051.1"/>
</dbReference>
<proteinExistence type="predicted"/>
<evidence type="ECO:0000313" key="1">
    <source>
        <dbReference type="EMBL" id="VDC25185.1"/>
    </source>
</evidence>
<dbReference type="Proteomes" id="UP000277498">
    <property type="component" value="Unassembled WGS sequence"/>
</dbReference>
<dbReference type="InterPro" id="IPR027417">
    <property type="entry name" value="P-loop_NTPase"/>
</dbReference>
<keyword evidence="2" id="KW-1185">Reference proteome</keyword>
<evidence type="ECO:0000313" key="2">
    <source>
        <dbReference type="Proteomes" id="UP000277498"/>
    </source>
</evidence>
<name>A0A3P5WU18_9RHOB</name>
<dbReference type="Pfam" id="PF19798">
    <property type="entry name" value="Sulfotransfer_5"/>
    <property type="match status" value="1"/>
</dbReference>
<dbReference type="PANTHER" id="PTHR48419">
    <property type="entry name" value="SULFOTRANSFERASE DOMAIN-CONTAINING PROTEIN"/>
    <property type="match status" value="1"/>
</dbReference>
<dbReference type="Gene3D" id="3.40.50.300">
    <property type="entry name" value="P-loop containing nucleotide triphosphate hydrolases"/>
    <property type="match status" value="1"/>
</dbReference>
<organism evidence="1 2">
    <name type="scientific">Pseudogemmobacter humi</name>
    <dbReference type="NCBI Taxonomy" id="2483812"/>
    <lineage>
        <taxon>Bacteria</taxon>
        <taxon>Pseudomonadati</taxon>
        <taxon>Pseudomonadota</taxon>
        <taxon>Alphaproteobacteria</taxon>
        <taxon>Rhodobacterales</taxon>
        <taxon>Paracoccaceae</taxon>
        <taxon>Pseudogemmobacter</taxon>
    </lineage>
</organism>
<dbReference type="AlphaFoldDB" id="A0A3P5WU18"/>
<dbReference type="EMBL" id="UXAW01000051">
    <property type="protein sequence ID" value="VDC25185.1"/>
    <property type="molecule type" value="Genomic_DNA"/>
</dbReference>
<protein>
    <recommendedName>
        <fullName evidence="3">Sulfotransferase family protein</fullName>
    </recommendedName>
</protein>
<dbReference type="InterPro" id="IPR053226">
    <property type="entry name" value="Pyrrolopyrazine_biosynth_F"/>
</dbReference>
<sequence length="250" mass="28857">MYPIYALWSHPRSMSTAMERVMRERGDLDCAHEPFMYDYYVHRAVREMPHFDMRPDHPVSYPAIRDHLLARAEKGPVFFKDMSYYVMPHLLEDAAFAPRLVNAFLIRDPVASIASYFKLDPEVTPDEIGLEAQWNHYSALKAAGGKPVVIRAEDVRQDTRGMMARFWEAVGLPYTERAFDWQGERPKDWDQVGGWHGDVSSSRMIRPLSEDEIRAQREGFAALAKQHPVMNDHLAHHLPFYEKLAAEALG</sequence>
<dbReference type="SUPFAM" id="SSF52540">
    <property type="entry name" value="P-loop containing nucleoside triphosphate hydrolases"/>
    <property type="match status" value="1"/>
</dbReference>
<accession>A0A3P5WU18</accession>
<dbReference type="PANTHER" id="PTHR48419:SF1">
    <property type="entry name" value="SULFOTRANSFERASE DOMAIN-CONTAINING PROTEIN"/>
    <property type="match status" value="1"/>
</dbReference>
<evidence type="ECO:0008006" key="3">
    <source>
        <dbReference type="Google" id="ProtNLM"/>
    </source>
</evidence>
<dbReference type="OrthoDB" id="272985at2"/>
<gene>
    <name evidence="1" type="ORF">XINFAN_01423</name>
</gene>